<dbReference type="RefSeq" id="WP_156609554.1">
    <property type="nucleotide sequence ID" value="NZ_WPCU01000005.1"/>
</dbReference>
<dbReference type="Gene3D" id="3.30.230.10">
    <property type="match status" value="1"/>
</dbReference>
<dbReference type="GO" id="GO:0004252">
    <property type="term" value="F:serine-type endopeptidase activity"/>
    <property type="evidence" value="ECO:0007669"/>
    <property type="project" value="UniProtKB-UniRule"/>
</dbReference>
<evidence type="ECO:0000313" key="5">
    <source>
        <dbReference type="Proteomes" id="UP000435304"/>
    </source>
</evidence>
<dbReference type="SUPFAM" id="SSF50156">
    <property type="entry name" value="PDZ domain-like"/>
    <property type="match status" value="1"/>
</dbReference>
<dbReference type="Proteomes" id="UP000435304">
    <property type="component" value="Unassembled WGS sequence"/>
</dbReference>
<evidence type="ECO:0000313" key="4">
    <source>
        <dbReference type="EMBL" id="MVA76123.1"/>
    </source>
</evidence>
<dbReference type="InterPro" id="IPR008269">
    <property type="entry name" value="Lon_proteolytic"/>
</dbReference>
<dbReference type="PROSITE" id="PS51786">
    <property type="entry name" value="LON_PROTEOLYTIC"/>
    <property type="match status" value="1"/>
</dbReference>
<evidence type="ECO:0000259" key="2">
    <source>
        <dbReference type="PROSITE" id="PS50106"/>
    </source>
</evidence>
<dbReference type="Gene3D" id="2.30.42.10">
    <property type="match status" value="1"/>
</dbReference>
<feature type="active site" evidence="1">
    <location>
        <position position="244"/>
    </location>
</feature>
<dbReference type="EC" id="3.4.21.53" evidence="1"/>
<dbReference type="PANTHER" id="PTHR10046">
    <property type="entry name" value="ATP DEPENDENT LON PROTEASE FAMILY MEMBER"/>
    <property type="match status" value="1"/>
</dbReference>
<protein>
    <recommendedName>
        <fullName evidence="1">endopeptidase La</fullName>
        <ecNumber evidence="1">3.4.21.53</ecNumber>
    </recommendedName>
</protein>
<feature type="active site" evidence="1">
    <location>
        <position position="288"/>
    </location>
</feature>
<dbReference type="Pfam" id="PF13180">
    <property type="entry name" value="PDZ_2"/>
    <property type="match status" value="1"/>
</dbReference>
<feature type="domain" description="Lon proteolytic" evidence="3">
    <location>
        <begin position="240"/>
        <end position="335"/>
    </location>
</feature>
<gene>
    <name evidence="4" type="ORF">GC722_08820</name>
</gene>
<dbReference type="InterPro" id="IPR036034">
    <property type="entry name" value="PDZ_sf"/>
</dbReference>
<feature type="domain" description="PDZ" evidence="2">
    <location>
        <begin position="143"/>
        <end position="181"/>
    </location>
</feature>
<evidence type="ECO:0000259" key="3">
    <source>
        <dbReference type="PROSITE" id="PS51786"/>
    </source>
</evidence>
<comment type="catalytic activity">
    <reaction evidence="1">
        <text>Hydrolysis of proteins in presence of ATP.</text>
        <dbReference type="EC" id="3.4.21.53"/>
    </reaction>
</comment>
<evidence type="ECO:0000256" key="1">
    <source>
        <dbReference type="PROSITE-ProRule" id="PRU01122"/>
    </source>
</evidence>
<dbReference type="GO" id="GO:0004176">
    <property type="term" value="F:ATP-dependent peptidase activity"/>
    <property type="evidence" value="ECO:0007669"/>
    <property type="project" value="UniProtKB-UniRule"/>
</dbReference>
<dbReference type="Pfam" id="PF05362">
    <property type="entry name" value="Lon_C"/>
    <property type="match status" value="1"/>
</dbReference>
<comment type="caution">
    <text evidence="4">The sequence shown here is derived from an EMBL/GenBank/DDBJ whole genome shotgun (WGS) entry which is preliminary data.</text>
</comment>
<dbReference type="InterPro" id="IPR027065">
    <property type="entry name" value="Lon_Prtase"/>
</dbReference>
<dbReference type="GO" id="GO:0006508">
    <property type="term" value="P:proteolysis"/>
    <property type="evidence" value="ECO:0007669"/>
    <property type="project" value="UniProtKB-KW"/>
</dbReference>
<keyword evidence="1" id="KW-0720">Serine protease</keyword>
<dbReference type="GO" id="GO:0005524">
    <property type="term" value="F:ATP binding"/>
    <property type="evidence" value="ECO:0007669"/>
    <property type="project" value="InterPro"/>
</dbReference>
<dbReference type="SUPFAM" id="SSF54211">
    <property type="entry name" value="Ribosomal protein S5 domain 2-like"/>
    <property type="match status" value="1"/>
</dbReference>
<keyword evidence="1" id="KW-0645">Protease</keyword>
<reference evidence="4 5" key="1">
    <citation type="submission" date="2019-12" db="EMBL/GenBank/DDBJ databases">
        <title>Auraticoccus cholistani sp. nov., an actinomycete isolated from soil of Cholistan desert.</title>
        <authorList>
            <person name="Cheema M.T."/>
        </authorList>
    </citation>
    <scope>NUCLEOTIDE SEQUENCE [LARGE SCALE GENOMIC DNA]</scope>
    <source>
        <strain evidence="4 5">F435</strain>
    </source>
</reference>
<dbReference type="InterPro" id="IPR020568">
    <property type="entry name" value="Ribosomal_Su5_D2-typ_SF"/>
</dbReference>
<proteinExistence type="inferred from homology"/>
<comment type="similarity">
    <text evidence="1">Belongs to the peptidase S16 family.</text>
</comment>
<dbReference type="SMART" id="SM00228">
    <property type="entry name" value="PDZ"/>
    <property type="match status" value="1"/>
</dbReference>
<dbReference type="PROSITE" id="PS50106">
    <property type="entry name" value="PDZ"/>
    <property type="match status" value="1"/>
</dbReference>
<keyword evidence="5" id="KW-1185">Reference proteome</keyword>
<keyword evidence="1" id="KW-0378">Hydrolase</keyword>
<dbReference type="InterPro" id="IPR014721">
    <property type="entry name" value="Ribsml_uS5_D2-typ_fold_subgr"/>
</dbReference>
<organism evidence="4 5">
    <name type="scientific">Auraticoccus cholistanensis</name>
    <dbReference type="NCBI Taxonomy" id="2656650"/>
    <lineage>
        <taxon>Bacteria</taxon>
        <taxon>Bacillati</taxon>
        <taxon>Actinomycetota</taxon>
        <taxon>Actinomycetes</taxon>
        <taxon>Propionibacteriales</taxon>
        <taxon>Propionibacteriaceae</taxon>
        <taxon>Auraticoccus</taxon>
    </lineage>
</organism>
<dbReference type="EMBL" id="WPCU01000005">
    <property type="protein sequence ID" value="MVA76123.1"/>
    <property type="molecule type" value="Genomic_DNA"/>
</dbReference>
<dbReference type="GO" id="GO:0030163">
    <property type="term" value="P:protein catabolic process"/>
    <property type="evidence" value="ECO:0007669"/>
    <property type="project" value="InterPro"/>
</dbReference>
<dbReference type="InterPro" id="IPR001478">
    <property type="entry name" value="PDZ"/>
</dbReference>
<accession>A0A6A9UTH0</accession>
<dbReference type="AlphaFoldDB" id="A0A6A9UTH0"/>
<sequence>MTRQTRIAFVAAVFFVAMAVALALVPVGFVTWTPGRTHDVLADEGDQPAIAVSGIETYPTEGQLEMTTLSITSPDARLTLPEALLAYWLPHRDTLPREFVYPAGKSAEQVESEEQEMMDDSQTGAVVAALRAADVPVVERPQIASVTVGGPSEGALTPGDLVVAVQGREVSTREEVIEAVRAVSVGDEIHFTVLRDGEREQVVVTTVGSNTDAAVPVIGAQVGYGYEYPAEVSFGIDPRVGGSSAGLVFSLAIYDKITPGPLVTGHVAGTGTITADGEVGRIGGVQQKIRGAEQAGAQAFLLPTGNCRDLGEVDTDLQVVAVSSLEEAVAAVQALADPAAAEALPRCP</sequence>
<name>A0A6A9UTH0_9ACTN</name>